<feature type="compositionally biased region" description="Basic residues" evidence="1">
    <location>
        <begin position="90"/>
        <end position="101"/>
    </location>
</feature>
<name>A0A835K3Y4_9ROSI</name>
<keyword evidence="3" id="KW-1185">Reference proteome</keyword>
<evidence type="ECO:0000256" key="1">
    <source>
        <dbReference type="SAM" id="MobiDB-lite"/>
    </source>
</evidence>
<reference evidence="2 3" key="1">
    <citation type="submission" date="2020-10" db="EMBL/GenBank/DDBJ databases">
        <title>Plant Genome Project.</title>
        <authorList>
            <person name="Zhang R.-G."/>
        </authorList>
    </citation>
    <scope>NUCLEOTIDE SEQUENCE [LARGE SCALE GENOMIC DNA]</scope>
    <source>
        <strain evidence="2">FAFU-HL-1</strain>
        <tissue evidence="2">Leaf</tissue>
    </source>
</reference>
<feature type="compositionally biased region" description="Basic and acidic residues" evidence="1">
    <location>
        <begin position="10"/>
        <end position="25"/>
    </location>
</feature>
<dbReference type="Proteomes" id="UP000657918">
    <property type="component" value="Chromosome 4"/>
</dbReference>
<organism evidence="2 3">
    <name type="scientific">Salix dunnii</name>
    <dbReference type="NCBI Taxonomy" id="1413687"/>
    <lineage>
        <taxon>Eukaryota</taxon>
        <taxon>Viridiplantae</taxon>
        <taxon>Streptophyta</taxon>
        <taxon>Embryophyta</taxon>
        <taxon>Tracheophyta</taxon>
        <taxon>Spermatophyta</taxon>
        <taxon>Magnoliopsida</taxon>
        <taxon>eudicotyledons</taxon>
        <taxon>Gunneridae</taxon>
        <taxon>Pentapetalae</taxon>
        <taxon>rosids</taxon>
        <taxon>fabids</taxon>
        <taxon>Malpighiales</taxon>
        <taxon>Salicaceae</taxon>
        <taxon>Saliceae</taxon>
        <taxon>Salix</taxon>
    </lineage>
</organism>
<dbReference type="AlphaFoldDB" id="A0A835K3Y4"/>
<proteinExistence type="predicted"/>
<evidence type="ECO:0000313" key="3">
    <source>
        <dbReference type="Proteomes" id="UP000657918"/>
    </source>
</evidence>
<evidence type="ECO:0000313" key="2">
    <source>
        <dbReference type="EMBL" id="KAF9683792.1"/>
    </source>
</evidence>
<gene>
    <name evidence="2" type="ORF">SADUNF_Sadunf04G0051100</name>
</gene>
<dbReference type="EMBL" id="JADGMS010000004">
    <property type="protein sequence ID" value="KAF9683792.1"/>
    <property type="molecule type" value="Genomic_DNA"/>
</dbReference>
<feature type="region of interest" description="Disordered" evidence="1">
    <location>
        <begin position="72"/>
        <end position="101"/>
    </location>
</feature>
<protein>
    <submittedName>
        <fullName evidence="2">Uncharacterized protein</fullName>
    </submittedName>
</protein>
<sequence length="101" mass="11997">MIVIEKKRKQPEQEADPEKPSHWKEPRLRDLHNFEERRHIIMEKSQSMQRPYFSSSFYDKFDSRGRGLGRRDFRAAGASKANVRIPKERGKGKHSMSKKNL</sequence>
<comment type="caution">
    <text evidence="2">The sequence shown here is derived from an EMBL/GenBank/DDBJ whole genome shotgun (WGS) entry which is preliminary data.</text>
</comment>
<feature type="region of interest" description="Disordered" evidence="1">
    <location>
        <begin position="1"/>
        <end position="25"/>
    </location>
</feature>
<accession>A0A835K3Y4</accession>